<proteinExistence type="predicted"/>
<dbReference type="EMBL" id="JASBWV010000007">
    <property type="protein sequence ID" value="KAJ9125935.1"/>
    <property type="molecule type" value="Genomic_DNA"/>
</dbReference>
<protein>
    <submittedName>
        <fullName evidence="1">Uncharacterized protein</fullName>
    </submittedName>
</protein>
<reference evidence="1" key="1">
    <citation type="submission" date="2023-04" db="EMBL/GenBank/DDBJ databases">
        <title>Draft Genome sequencing of Naganishia species isolated from polar environments using Oxford Nanopore Technology.</title>
        <authorList>
            <person name="Leo P."/>
            <person name="Venkateswaran K."/>
        </authorList>
    </citation>
    <scope>NUCLEOTIDE SEQUENCE</scope>
    <source>
        <strain evidence="1">DBVPG 5303</strain>
    </source>
</reference>
<dbReference type="Proteomes" id="UP001234202">
    <property type="component" value="Unassembled WGS sequence"/>
</dbReference>
<gene>
    <name evidence="1" type="ORF">QFC24_002720</name>
</gene>
<comment type="caution">
    <text evidence="1">The sequence shown here is derived from an EMBL/GenBank/DDBJ whole genome shotgun (WGS) entry which is preliminary data.</text>
</comment>
<name>A0ACC2XPF4_9TREE</name>
<organism evidence="1 2">
    <name type="scientific">Naganishia onofrii</name>
    <dbReference type="NCBI Taxonomy" id="1851511"/>
    <lineage>
        <taxon>Eukaryota</taxon>
        <taxon>Fungi</taxon>
        <taxon>Dikarya</taxon>
        <taxon>Basidiomycota</taxon>
        <taxon>Agaricomycotina</taxon>
        <taxon>Tremellomycetes</taxon>
        <taxon>Filobasidiales</taxon>
        <taxon>Filobasidiaceae</taxon>
        <taxon>Naganishia</taxon>
    </lineage>
</organism>
<evidence type="ECO:0000313" key="2">
    <source>
        <dbReference type="Proteomes" id="UP001234202"/>
    </source>
</evidence>
<evidence type="ECO:0000313" key="1">
    <source>
        <dbReference type="EMBL" id="KAJ9125935.1"/>
    </source>
</evidence>
<sequence>MCEAQLFSGSIRDNLDPLRQHEDLELWEVLRQCGMASRNTPGASRIASQAVSRVGSVQSNLGQSDSVTDTATEVDERISIKSLDEMVAKGGANFSAGQRQLLALARGMLKLKYSSILVLDESTANLGKPDKHINFCTATYTPLATCLHLEDHKTDEAIQEVLRENLTGVTTLCIAHRLKTVIGFDKILVLDHGHVLEYDTPYNLVQDENSSFRDLCRRSGEEALLLRMAEQAEKNRAT</sequence>
<accession>A0ACC2XPF4</accession>
<keyword evidence="2" id="KW-1185">Reference proteome</keyword>